<dbReference type="EMBL" id="LT629791">
    <property type="protein sequence ID" value="SDU57497.1"/>
    <property type="molecule type" value="Genomic_DNA"/>
</dbReference>
<gene>
    <name evidence="2" type="ORF">SAMN04488563_2854</name>
</gene>
<dbReference type="CDD" id="cd00102">
    <property type="entry name" value="IPT"/>
    <property type="match status" value="1"/>
</dbReference>
<feature type="domain" description="SGNH hydrolase-type esterase" evidence="1">
    <location>
        <begin position="159"/>
        <end position="342"/>
    </location>
</feature>
<dbReference type="InterPro" id="IPR036514">
    <property type="entry name" value="SGNH_hydro_sf"/>
</dbReference>
<organism evidence="2 3">
    <name type="scientific">Jiangella alkaliphila</name>
    <dbReference type="NCBI Taxonomy" id="419479"/>
    <lineage>
        <taxon>Bacteria</taxon>
        <taxon>Bacillati</taxon>
        <taxon>Actinomycetota</taxon>
        <taxon>Actinomycetes</taxon>
        <taxon>Jiangellales</taxon>
        <taxon>Jiangellaceae</taxon>
        <taxon>Jiangella</taxon>
    </lineage>
</organism>
<accession>A0A1H2JMB0</accession>
<dbReference type="AlphaFoldDB" id="A0A1H2JMB0"/>
<dbReference type="SUPFAM" id="SSF52266">
    <property type="entry name" value="SGNH hydrolase"/>
    <property type="match status" value="1"/>
</dbReference>
<dbReference type="OrthoDB" id="1828825at2"/>
<sequence>MTAGTIGVWTTATALLEDVRLADVTVRMVVHPHVGGDGLRVRLSNVFGTAPVLLGPVRVEGTGGSQAVTFGGGSACVTVPAGEVAVSDPVPSFPVTGGTDVAVTVVVPGSVETVTGHLRSSQTTFVTSGSSGATERVLHWFFLDRLTLDRPDAGGAVVVVGDSLTDGCGTVPDRNLRWPDRVAAALRSSPGGLPFALLNAGMAGNRVTVDGFGPSLLTRLDRDALSQPGVHTLMLFEGVNDLSRGVSSADELIAAYDEVVARARAAGLAVVAATMTPFGGAASWTPEREAIRQAANAHVRTAAGLDALADFDAALRDPAHPDRLLPAHDSGDHLHLTDAGRARLAEAALPVLTSELVGRAVRREFA</sequence>
<reference evidence="3" key="1">
    <citation type="submission" date="2016-10" db="EMBL/GenBank/DDBJ databases">
        <authorList>
            <person name="Varghese N."/>
            <person name="Submissions S."/>
        </authorList>
    </citation>
    <scope>NUCLEOTIDE SEQUENCE [LARGE SCALE GENOMIC DNA]</scope>
    <source>
        <strain evidence="3">DSM 45079</strain>
    </source>
</reference>
<name>A0A1H2JMB0_9ACTN</name>
<dbReference type="STRING" id="419479.SAMN04488563_2854"/>
<dbReference type="InterPro" id="IPR053140">
    <property type="entry name" value="GDSL_Rv0518-like"/>
</dbReference>
<dbReference type="Pfam" id="PF13472">
    <property type="entry name" value="Lipase_GDSL_2"/>
    <property type="match status" value="1"/>
</dbReference>
<dbReference type="Proteomes" id="UP000182977">
    <property type="component" value="Chromosome I"/>
</dbReference>
<dbReference type="PANTHER" id="PTHR43784:SF2">
    <property type="entry name" value="GDSL-LIKE LIPASE_ACYLHYDROLASE, PUTATIVE (AFU_ORTHOLOGUE AFUA_2G00820)-RELATED"/>
    <property type="match status" value="1"/>
</dbReference>
<evidence type="ECO:0000313" key="3">
    <source>
        <dbReference type="Proteomes" id="UP000182977"/>
    </source>
</evidence>
<proteinExistence type="predicted"/>
<dbReference type="InterPro" id="IPR013830">
    <property type="entry name" value="SGNH_hydro"/>
</dbReference>
<evidence type="ECO:0000313" key="2">
    <source>
        <dbReference type="EMBL" id="SDU57497.1"/>
    </source>
</evidence>
<dbReference type="Gene3D" id="3.40.50.1110">
    <property type="entry name" value="SGNH hydrolase"/>
    <property type="match status" value="1"/>
</dbReference>
<dbReference type="RefSeq" id="WP_052762233.1">
    <property type="nucleotide sequence ID" value="NZ_KQ061221.1"/>
</dbReference>
<evidence type="ECO:0000259" key="1">
    <source>
        <dbReference type="Pfam" id="PF13472"/>
    </source>
</evidence>
<keyword evidence="3" id="KW-1185">Reference proteome</keyword>
<protein>
    <submittedName>
        <fullName evidence="2">Lysophospholipase L1</fullName>
    </submittedName>
</protein>
<dbReference type="PANTHER" id="PTHR43784">
    <property type="entry name" value="GDSL-LIKE LIPASE/ACYLHYDROLASE, PUTATIVE (AFU_ORTHOLOGUE AFUA_2G00820)-RELATED"/>
    <property type="match status" value="1"/>
</dbReference>
<dbReference type="CDD" id="cd01830">
    <property type="entry name" value="XynE_like"/>
    <property type="match status" value="1"/>
</dbReference>